<dbReference type="InterPro" id="IPR003395">
    <property type="entry name" value="RecF/RecN/SMC_N"/>
</dbReference>
<evidence type="ECO:0000313" key="3">
    <source>
        <dbReference type="Proteomes" id="UP001620397"/>
    </source>
</evidence>
<keyword evidence="3" id="KW-1185">Reference proteome</keyword>
<dbReference type="Gene3D" id="3.40.50.300">
    <property type="entry name" value="P-loop containing nucleotide triphosphate hydrolases"/>
    <property type="match status" value="1"/>
</dbReference>
<accession>A0ABW8KGA1</accession>
<dbReference type="EMBL" id="JADIKL010000004">
    <property type="protein sequence ID" value="MFK2931149.1"/>
    <property type="molecule type" value="Genomic_DNA"/>
</dbReference>
<feature type="domain" description="RecF/RecN/SMC N-terminal" evidence="1">
    <location>
        <begin position="5"/>
        <end position="297"/>
    </location>
</feature>
<proteinExistence type="predicted"/>
<dbReference type="InterPro" id="IPR027417">
    <property type="entry name" value="P-loop_NTPase"/>
</dbReference>
<dbReference type="Pfam" id="PF02463">
    <property type="entry name" value="SMC_N"/>
    <property type="match status" value="1"/>
</dbReference>
<evidence type="ECO:0000313" key="2">
    <source>
        <dbReference type="EMBL" id="MFK2931149.1"/>
    </source>
</evidence>
<reference evidence="2 3" key="1">
    <citation type="submission" date="2020-10" db="EMBL/GenBank/DDBJ databases">
        <title>Phylogeny of dyella-like bacteria.</title>
        <authorList>
            <person name="Fu J."/>
        </authorList>
    </citation>
    <scope>NUCLEOTIDE SEQUENCE [LARGE SCALE GENOMIC DNA]</scope>
    <source>
        <strain evidence="2 3">DKC-1</strain>
    </source>
</reference>
<gene>
    <name evidence="2" type="ORF">ISP14_10125</name>
</gene>
<dbReference type="RefSeq" id="WP_404539003.1">
    <property type="nucleotide sequence ID" value="NZ_JADIKL010000004.1"/>
</dbReference>
<name>A0ABW8KGA1_9GAMM</name>
<sequence length="545" mass="61269">MKLASAHIQDFKRFTDLTITNVPAKAKLVVLVGPNGAGKTSLFEAFNYWVSIARQQYNNFDALYHAKAGRPVVTDWSQMLQKIDLQFHDTQQINPQAHSQQSIKSFYIRSAYRHEPDFTVNQLNRADDMLLDSRRPPKLIIGEARVSDNYQRIVSASVEALFNPSNQSTTAGQIVDRLIGRIREGIGRVFDDLSLDGPGRPMQDGSFFFSKGASTGYHYKNLSGGEKAAFDLLLDFIVKTEVFDDSIFCIDEPELHMHTRLQSQLLDELLRQIPTHCQLWLSTHSIGMMRRAMELHRANPDEVVFLDFGAFDFDQPTVMKPAVIDRTFWKKMFAVALDDLSELVSPKQIVFCEGRRESGGSRSTSTFDAAVYRTIFGALHPDTEFVPLGGTSELDRDALLLSTVLTQMLPSIRTWKVFDRDDRSAAEITELNASGTRVLARRDLESYLWDDEILSELAAASGRASETPALVAEKKRLIDQLPQLGKPVDDIKAIAGQMYNECKRRLQLTQCGNNATDFARITLAPLVKPNTRTYSELETAVFGSI</sequence>
<dbReference type="Proteomes" id="UP001620397">
    <property type="component" value="Unassembled WGS sequence"/>
</dbReference>
<dbReference type="PANTHER" id="PTHR32182">
    <property type="entry name" value="DNA REPLICATION AND REPAIR PROTEIN RECF"/>
    <property type="match status" value="1"/>
</dbReference>
<dbReference type="PANTHER" id="PTHR32182:SF22">
    <property type="entry name" value="ATP-DEPENDENT ENDONUCLEASE, OLD FAMILY-RELATED"/>
    <property type="match status" value="1"/>
</dbReference>
<organism evidence="2 3">
    <name type="scientific">Dyella agri</name>
    <dbReference type="NCBI Taxonomy" id="1926869"/>
    <lineage>
        <taxon>Bacteria</taxon>
        <taxon>Pseudomonadati</taxon>
        <taxon>Pseudomonadota</taxon>
        <taxon>Gammaproteobacteria</taxon>
        <taxon>Lysobacterales</taxon>
        <taxon>Rhodanobacteraceae</taxon>
        <taxon>Dyella</taxon>
    </lineage>
</organism>
<dbReference type="SUPFAM" id="SSF52540">
    <property type="entry name" value="P-loop containing nucleoside triphosphate hydrolases"/>
    <property type="match status" value="1"/>
</dbReference>
<protein>
    <submittedName>
        <fullName evidence="2">AAA family ATPase</fullName>
    </submittedName>
</protein>
<evidence type="ECO:0000259" key="1">
    <source>
        <dbReference type="Pfam" id="PF02463"/>
    </source>
</evidence>
<comment type="caution">
    <text evidence="2">The sequence shown here is derived from an EMBL/GenBank/DDBJ whole genome shotgun (WGS) entry which is preliminary data.</text>
</comment>